<proteinExistence type="predicted"/>
<sequence length="466" mass="52966">MMESDLSRALGNLNLEGEEMDEVYVPVMAYERVEEKYQFSLVGKVLTASGFNLPCWVQIWNLPPDYIDAEIEIAIGAHIGEVIEVDKRSIEQERGRYVGVEVKLHTGKPLKRRGVVPIRLSRVQVVYKYEKICEGAGNKYDPWILVHGERKLQNRRRDFRNEQEFWKQTGGEGDQDVLQRTKPTRYGRLEGDRTSNEIGDERRRREGDGRWGEIHQPMMEEEGNERRSGGTGKQHSSEVQERARNGENVLYDGGSREGGSERGSEGDFGKEMRKRRFNGDGLHDLNKDTIIELNEATYAPNHKREVGLHEINVVVEDLQDVYIKQGRVNKRVPAVFPMRGGKENIQTGIGQNMEDKHAENGLKRRKRDDELNEVAVETIIGDTHINMEPKTMFNMGQQDTQGARDRCRVIKGSTNKNKRGSKLKVGKGDKDVRQGQILATGEGLEQGYVNALGEDGKEILLKGKLL</sequence>
<feature type="region of interest" description="Disordered" evidence="1">
    <location>
        <begin position="165"/>
        <end position="272"/>
    </location>
</feature>
<organism evidence="2 3">
    <name type="scientific">Lithospermum erythrorhizon</name>
    <name type="common">Purple gromwell</name>
    <name type="synonym">Lithospermum officinale var. erythrorhizon</name>
    <dbReference type="NCBI Taxonomy" id="34254"/>
    <lineage>
        <taxon>Eukaryota</taxon>
        <taxon>Viridiplantae</taxon>
        <taxon>Streptophyta</taxon>
        <taxon>Embryophyta</taxon>
        <taxon>Tracheophyta</taxon>
        <taxon>Spermatophyta</taxon>
        <taxon>Magnoliopsida</taxon>
        <taxon>eudicotyledons</taxon>
        <taxon>Gunneridae</taxon>
        <taxon>Pentapetalae</taxon>
        <taxon>asterids</taxon>
        <taxon>lamiids</taxon>
        <taxon>Boraginales</taxon>
        <taxon>Boraginaceae</taxon>
        <taxon>Boraginoideae</taxon>
        <taxon>Lithospermeae</taxon>
        <taxon>Lithospermum</taxon>
    </lineage>
</organism>
<comment type="caution">
    <text evidence="2">The sequence shown here is derived from an EMBL/GenBank/DDBJ whole genome shotgun (WGS) entry which is preliminary data.</text>
</comment>
<evidence type="ECO:0000313" key="3">
    <source>
        <dbReference type="Proteomes" id="UP001454036"/>
    </source>
</evidence>
<keyword evidence="3" id="KW-1185">Reference proteome</keyword>
<dbReference type="InterPro" id="IPR040256">
    <property type="entry name" value="At4g02000-like"/>
</dbReference>
<feature type="compositionally biased region" description="Basic and acidic residues" evidence="1">
    <location>
        <begin position="235"/>
        <end position="245"/>
    </location>
</feature>
<feature type="compositionally biased region" description="Basic and acidic residues" evidence="1">
    <location>
        <begin position="254"/>
        <end position="272"/>
    </location>
</feature>
<dbReference type="PANTHER" id="PTHR31286:SF167">
    <property type="entry name" value="OS09G0268800 PROTEIN"/>
    <property type="match status" value="1"/>
</dbReference>
<reference evidence="2 3" key="1">
    <citation type="submission" date="2024-01" db="EMBL/GenBank/DDBJ databases">
        <title>The complete chloroplast genome sequence of Lithospermum erythrorhizon: insights into the phylogenetic relationship among Boraginaceae species and the maternal lineages of purple gromwells.</title>
        <authorList>
            <person name="Okada T."/>
            <person name="Watanabe K."/>
        </authorList>
    </citation>
    <scope>NUCLEOTIDE SEQUENCE [LARGE SCALE GENOMIC DNA]</scope>
</reference>
<feature type="compositionally biased region" description="Basic and acidic residues" evidence="1">
    <location>
        <begin position="187"/>
        <end position="213"/>
    </location>
</feature>
<evidence type="ECO:0000313" key="2">
    <source>
        <dbReference type="EMBL" id="GAA0148866.1"/>
    </source>
</evidence>
<protein>
    <submittedName>
        <fullName evidence="2">Uncharacterized protein</fullName>
    </submittedName>
</protein>
<gene>
    <name evidence="2" type="ORF">LIER_08191</name>
</gene>
<dbReference type="EMBL" id="BAABME010001312">
    <property type="protein sequence ID" value="GAA0148866.1"/>
    <property type="molecule type" value="Genomic_DNA"/>
</dbReference>
<evidence type="ECO:0000256" key="1">
    <source>
        <dbReference type="SAM" id="MobiDB-lite"/>
    </source>
</evidence>
<dbReference type="Proteomes" id="UP001454036">
    <property type="component" value="Unassembled WGS sequence"/>
</dbReference>
<dbReference type="AlphaFoldDB" id="A0AAV3PDT9"/>
<accession>A0AAV3PDT9</accession>
<dbReference type="PANTHER" id="PTHR31286">
    <property type="entry name" value="GLYCINE-RICH CELL WALL STRUCTURAL PROTEIN 1.8-LIKE"/>
    <property type="match status" value="1"/>
</dbReference>
<name>A0AAV3PDT9_LITER</name>